<name>A0A9P8XXJ9_9PEZI</name>
<dbReference type="EMBL" id="JAGTJQ010000009">
    <property type="protein sequence ID" value="KAH7025094.1"/>
    <property type="molecule type" value="Genomic_DNA"/>
</dbReference>
<dbReference type="Proteomes" id="UP000756346">
    <property type="component" value="Unassembled WGS sequence"/>
</dbReference>
<evidence type="ECO:0000256" key="1">
    <source>
        <dbReference type="SAM" id="Phobius"/>
    </source>
</evidence>
<keyword evidence="1" id="KW-0472">Membrane</keyword>
<dbReference type="AlphaFoldDB" id="A0A9P8XXJ9"/>
<reference evidence="2" key="1">
    <citation type="journal article" date="2021" name="Nat. Commun.">
        <title>Genetic determinants of endophytism in the Arabidopsis root mycobiome.</title>
        <authorList>
            <person name="Mesny F."/>
            <person name="Miyauchi S."/>
            <person name="Thiergart T."/>
            <person name="Pickel B."/>
            <person name="Atanasova L."/>
            <person name="Karlsson M."/>
            <person name="Huettel B."/>
            <person name="Barry K.W."/>
            <person name="Haridas S."/>
            <person name="Chen C."/>
            <person name="Bauer D."/>
            <person name="Andreopoulos W."/>
            <person name="Pangilinan J."/>
            <person name="LaButti K."/>
            <person name="Riley R."/>
            <person name="Lipzen A."/>
            <person name="Clum A."/>
            <person name="Drula E."/>
            <person name="Henrissat B."/>
            <person name="Kohler A."/>
            <person name="Grigoriev I.V."/>
            <person name="Martin F.M."/>
            <person name="Hacquard S."/>
        </authorList>
    </citation>
    <scope>NUCLEOTIDE SEQUENCE</scope>
    <source>
        <strain evidence="2">MPI-CAGE-CH-0230</strain>
    </source>
</reference>
<keyword evidence="1" id="KW-1133">Transmembrane helix</keyword>
<accession>A0A9P8XXJ9</accession>
<dbReference type="RefSeq" id="XP_046008642.1">
    <property type="nucleotide sequence ID" value="XM_046161176.1"/>
</dbReference>
<sequence>MYAPAQLKIDTTRLAVNPLDIPDENIDTCQFNTYWGTWDHTVDCPMVWSDPDLGSRCPMEGGFASQKQHLRLRWQPFFKNYFEHPELAAWHGDMDKYELLISQWDILSQWRDLNITSLGQFTFKGLLVQEGWHARQYQVMSSFVLPVFVFLAVFVAWLVYGEWATAWQVAGCVIAAMSLGVYTKHCEERKGR</sequence>
<feature type="transmembrane region" description="Helical" evidence="1">
    <location>
        <begin position="166"/>
        <end position="183"/>
    </location>
</feature>
<dbReference type="OrthoDB" id="5103744at2759"/>
<evidence type="ECO:0000313" key="3">
    <source>
        <dbReference type="Proteomes" id="UP000756346"/>
    </source>
</evidence>
<evidence type="ECO:0000313" key="2">
    <source>
        <dbReference type="EMBL" id="KAH7025094.1"/>
    </source>
</evidence>
<feature type="transmembrane region" description="Helical" evidence="1">
    <location>
        <begin position="143"/>
        <end position="160"/>
    </location>
</feature>
<dbReference type="GeneID" id="70190722"/>
<keyword evidence="1" id="KW-0812">Transmembrane</keyword>
<proteinExistence type="predicted"/>
<keyword evidence="3" id="KW-1185">Reference proteome</keyword>
<protein>
    <submittedName>
        <fullName evidence="2">Uncharacterized protein</fullName>
    </submittedName>
</protein>
<organism evidence="2 3">
    <name type="scientific">Microdochium trichocladiopsis</name>
    <dbReference type="NCBI Taxonomy" id="1682393"/>
    <lineage>
        <taxon>Eukaryota</taxon>
        <taxon>Fungi</taxon>
        <taxon>Dikarya</taxon>
        <taxon>Ascomycota</taxon>
        <taxon>Pezizomycotina</taxon>
        <taxon>Sordariomycetes</taxon>
        <taxon>Xylariomycetidae</taxon>
        <taxon>Xylariales</taxon>
        <taxon>Microdochiaceae</taxon>
        <taxon>Microdochium</taxon>
    </lineage>
</organism>
<gene>
    <name evidence="2" type="ORF">B0I36DRAFT_387463</name>
</gene>
<comment type="caution">
    <text evidence="2">The sequence shown here is derived from an EMBL/GenBank/DDBJ whole genome shotgun (WGS) entry which is preliminary data.</text>
</comment>